<dbReference type="AlphaFoldDB" id="A0A0E9WUY9"/>
<organism evidence="1">
    <name type="scientific">Anguilla anguilla</name>
    <name type="common">European freshwater eel</name>
    <name type="synonym">Muraena anguilla</name>
    <dbReference type="NCBI Taxonomy" id="7936"/>
    <lineage>
        <taxon>Eukaryota</taxon>
        <taxon>Metazoa</taxon>
        <taxon>Chordata</taxon>
        <taxon>Craniata</taxon>
        <taxon>Vertebrata</taxon>
        <taxon>Euteleostomi</taxon>
        <taxon>Actinopterygii</taxon>
        <taxon>Neopterygii</taxon>
        <taxon>Teleostei</taxon>
        <taxon>Anguilliformes</taxon>
        <taxon>Anguillidae</taxon>
        <taxon>Anguilla</taxon>
    </lineage>
</organism>
<protein>
    <submittedName>
        <fullName evidence="1">Uncharacterized protein</fullName>
    </submittedName>
</protein>
<dbReference type="EMBL" id="GBXM01015259">
    <property type="protein sequence ID" value="JAH93318.1"/>
    <property type="molecule type" value="Transcribed_RNA"/>
</dbReference>
<reference evidence="1" key="1">
    <citation type="submission" date="2014-11" db="EMBL/GenBank/DDBJ databases">
        <authorList>
            <person name="Amaro Gonzalez C."/>
        </authorList>
    </citation>
    <scope>NUCLEOTIDE SEQUENCE</scope>
</reference>
<accession>A0A0E9WUY9</accession>
<name>A0A0E9WUY9_ANGAN</name>
<proteinExistence type="predicted"/>
<evidence type="ECO:0000313" key="1">
    <source>
        <dbReference type="EMBL" id="JAH93318.1"/>
    </source>
</evidence>
<sequence length="45" mass="5484">MSRTKSVKLHLSHLVLPENRYTECTKVHKLEENSFFFFFSFSCWE</sequence>
<reference evidence="1" key="2">
    <citation type="journal article" date="2015" name="Fish Shellfish Immunol.">
        <title>Early steps in the European eel (Anguilla anguilla)-Vibrio vulnificus interaction in the gills: Role of the RtxA13 toxin.</title>
        <authorList>
            <person name="Callol A."/>
            <person name="Pajuelo D."/>
            <person name="Ebbesson L."/>
            <person name="Teles M."/>
            <person name="MacKenzie S."/>
            <person name="Amaro C."/>
        </authorList>
    </citation>
    <scope>NUCLEOTIDE SEQUENCE</scope>
</reference>